<dbReference type="EMBL" id="CAXDID020000015">
    <property type="protein sequence ID" value="CAL5983368.1"/>
    <property type="molecule type" value="Genomic_DNA"/>
</dbReference>
<reference evidence="1" key="1">
    <citation type="submission" date="2023-06" db="EMBL/GenBank/DDBJ databases">
        <authorList>
            <person name="Kurt Z."/>
        </authorList>
    </citation>
    <scope>NUCLEOTIDE SEQUENCE</scope>
</reference>
<dbReference type="EMBL" id="CATOUU010001174">
    <property type="protein sequence ID" value="CAI9976849.1"/>
    <property type="molecule type" value="Genomic_DNA"/>
</dbReference>
<proteinExistence type="predicted"/>
<keyword evidence="3" id="KW-1185">Reference proteome</keyword>
<dbReference type="Proteomes" id="UP001642409">
    <property type="component" value="Unassembled WGS sequence"/>
</dbReference>
<dbReference type="AlphaFoldDB" id="A0AA86RRS9"/>
<organism evidence="1">
    <name type="scientific">Hexamita inflata</name>
    <dbReference type="NCBI Taxonomy" id="28002"/>
    <lineage>
        <taxon>Eukaryota</taxon>
        <taxon>Metamonada</taxon>
        <taxon>Diplomonadida</taxon>
        <taxon>Hexamitidae</taxon>
        <taxon>Hexamitinae</taxon>
        <taxon>Hexamita</taxon>
    </lineage>
</organism>
<gene>
    <name evidence="1" type="ORF">HINF_LOCUS64494</name>
    <name evidence="2" type="ORF">HINF_LOCUS7595</name>
</gene>
<name>A0AA86RRS9_9EUKA</name>
<accession>A0AA86RRS9</accession>
<evidence type="ECO:0000313" key="1">
    <source>
        <dbReference type="EMBL" id="CAI9976849.1"/>
    </source>
</evidence>
<comment type="caution">
    <text evidence="1">The sequence shown here is derived from an EMBL/GenBank/DDBJ whole genome shotgun (WGS) entry which is preliminary data.</text>
</comment>
<evidence type="ECO:0000313" key="3">
    <source>
        <dbReference type="Proteomes" id="UP001642409"/>
    </source>
</evidence>
<sequence>MILNCDQYQGSIIPSSMLVTLLTSEATSEEIASNQNQYGLLFNIYYTILEGKVRKRMTSMNIIWSIHMAGMWDQTDFYNNGKYQLSKHAIKINHKNQNSLRNYQSVTFQSGNYSLL</sequence>
<protein>
    <submittedName>
        <fullName evidence="2">Hypothetical_protein</fullName>
    </submittedName>
</protein>
<reference evidence="2 3" key="2">
    <citation type="submission" date="2024-07" db="EMBL/GenBank/DDBJ databases">
        <authorList>
            <person name="Akdeniz Z."/>
        </authorList>
    </citation>
    <scope>NUCLEOTIDE SEQUENCE [LARGE SCALE GENOMIC DNA]</scope>
</reference>
<evidence type="ECO:0000313" key="2">
    <source>
        <dbReference type="EMBL" id="CAL5983368.1"/>
    </source>
</evidence>